<accession>A0A6J6HYB6</accession>
<dbReference type="AlphaFoldDB" id="A0A6J6HYB6"/>
<gene>
    <name evidence="1" type="ORF">UFOPK1854_00884</name>
</gene>
<proteinExistence type="predicted"/>
<protein>
    <submittedName>
        <fullName evidence="1">Unannotated protein</fullName>
    </submittedName>
</protein>
<organism evidence="1">
    <name type="scientific">freshwater metagenome</name>
    <dbReference type="NCBI Taxonomy" id="449393"/>
    <lineage>
        <taxon>unclassified sequences</taxon>
        <taxon>metagenomes</taxon>
        <taxon>ecological metagenomes</taxon>
    </lineage>
</organism>
<name>A0A6J6HYB6_9ZZZZ</name>
<reference evidence="1" key="1">
    <citation type="submission" date="2020-05" db="EMBL/GenBank/DDBJ databases">
        <authorList>
            <person name="Chiriac C."/>
            <person name="Salcher M."/>
            <person name="Ghai R."/>
            <person name="Kavagutti S V."/>
        </authorList>
    </citation>
    <scope>NUCLEOTIDE SEQUENCE</scope>
</reference>
<dbReference type="EMBL" id="CAEZUT010000112">
    <property type="protein sequence ID" value="CAB4616569.1"/>
    <property type="molecule type" value="Genomic_DNA"/>
</dbReference>
<evidence type="ECO:0000313" key="1">
    <source>
        <dbReference type="EMBL" id="CAB4616569.1"/>
    </source>
</evidence>
<sequence>MLPTPSAESVGPSPIEPVIPFNTMSQGSAAISTDELSPSITCTPSTAGAGAILPTIGTLNFLACSIKSLGFLRPALMPTMRNLFGLAAIISKA</sequence>